<name>A0A7W9KN59_9PSEU</name>
<dbReference type="AlphaFoldDB" id="A0A7W9KN59"/>
<dbReference type="EMBL" id="JACHIR010000001">
    <property type="protein sequence ID" value="MBB5894889.1"/>
    <property type="molecule type" value="Genomic_DNA"/>
</dbReference>
<comment type="caution">
    <text evidence="1">The sequence shown here is derived from an EMBL/GenBank/DDBJ whole genome shotgun (WGS) entry which is preliminary data.</text>
</comment>
<keyword evidence="2" id="KW-1185">Reference proteome</keyword>
<organism evidence="1 2">
    <name type="scientific">Kutzneria kofuensis</name>
    <dbReference type="NCBI Taxonomy" id="103725"/>
    <lineage>
        <taxon>Bacteria</taxon>
        <taxon>Bacillati</taxon>
        <taxon>Actinomycetota</taxon>
        <taxon>Actinomycetes</taxon>
        <taxon>Pseudonocardiales</taxon>
        <taxon>Pseudonocardiaceae</taxon>
        <taxon>Kutzneria</taxon>
    </lineage>
</organism>
<dbReference type="RefSeq" id="WP_312890397.1">
    <property type="nucleotide sequence ID" value="NZ_BAAAWY010000002.1"/>
</dbReference>
<sequence length="86" mass="9452">MPEIFMARLRPEFARGERERCCHLFPVPLAGTMPKMLHAYCGQTIAPGQAELLDGHKGMPCVTCILLSPAEGDTQQVNGTDLLWIA</sequence>
<evidence type="ECO:0000313" key="2">
    <source>
        <dbReference type="Proteomes" id="UP000585638"/>
    </source>
</evidence>
<gene>
    <name evidence="1" type="ORF">BJ998_006085</name>
</gene>
<dbReference type="Proteomes" id="UP000585638">
    <property type="component" value="Unassembled WGS sequence"/>
</dbReference>
<protein>
    <submittedName>
        <fullName evidence="1">Uncharacterized protein</fullName>
    </submittedName>
</protein>
<proteinExistence type="predicted"/>
<accession>A0A7W9KN59</accession>
<evidence type="ECO:0000313" key="1">
    <source>
        <dbReference type="EMBL" id="MBB5894889.1"/>
    </source>
</evidence>
<reference evidence="1 2" key="1">
    <citation type="submission" date="2020-08" db="EMBL/GenBank/DDBJ databases">
        <title>Sequencing the genomes of 1000 actinobacteria strains.</title>
        <authorList>
            <person name="Klenk H.-P."/>
        </authorList>
    </citation>
    <scope>NUCLEOTIDE SEQUENCE [LARGE SCALE GENOMIC DNA]</scope>
    <source>
        <strain evidence="1 2">DSM 43851</strain>
    </source>
</reference>